<evidence type="ECO:0000256" key="15">
    <source>
        <dbReference type="ARBA" id="ARBA00049902"/>
    </source>
</evidence>
<dbReference type="FunFam" id="1.10.3810.10:FF:000001">
    <property type="entry name" value="Penicillin-binding protein 1A"/>
    <property type="match status" value="1"/>
</dbReference>
<keyword evidence="13" id="KW-0961">Cell wall biogenesis/degradation</keyword>
<evidence type="ECO:0000256" key="8">
    <source>
        <dbReference type="ARBA" id="ARBA00022679"/>
    </source>
</evidence>
<evidence type="ECO:0000256" key="13">
    <source>
        <dbReference type="ARBA" id="ARBA00023316"/>
    </source>
</evidence>
<dbReference type="PANTHER" id="PTHR32282:SF29">
    <property type="entry name" value="PENICILLIN-BINDING PROTEIN 1A"/>
    <property type="match status" value="1"/>
</dbReference>
<comment type="catalytic activity">
    <reaction evidence="14">
        <text>Preferential cleavage: (Ac)2-L-Lys-D-Ala-|-D-Ala. Also transpeptidation of peptidyl-alanyl moieties that are N-acyl substituents of D-alanine.</text>
        <dbReference type="EC" id="3.4.16.4"/>
    </reaction>
</comment>
<feature type="region of interest" description="Disordered" evidence="16">
    <location>
        <begin position="677"/>
        <end position="749"/>
    </location>
</feature>
<dbReference type="GO" id="GO:0008955">
    <property type="term" value="F:peptidoglycan glycosyltransferase activity"/>
    <property type="evidence" value="ECO:0007669"/>
    <property type="project" value="UniProtKB-EC"/>
</dbReference>
<keyword evidence="17" id="KW-1133">Transmembrane helix</keyword>
<organism evidence="20 21">
    <name type="scientific">Streptococcus acidominimus</name>
    <dbReference type="NCBI Taxonomy" id="1326"/>
    <lineage>
        <taxon>Bacteria</taxon>
        <taxon>Bacillati</taxon>
        <taxon>Bacillota</taxon>
        <taxon>Bacilli</taxon>
        <taxon>Lactobacillales</taxon>
        <taxon>Streptococcaceae</taxon>
        <taxon>Streptococcus</taxon>
    </lineage>
</organism>
<accession>A0A239XDX3</accession>
<dbReference type="OrthoDB" id="9766909at2"/>
<comment type="similarity">
    <text evidence="3">In the N-terminal section; belongs to the glycosyltransferase 51 family.</text>
</comment>
<keyword evidence="9" id="KW-0378">Hydrolase</keyword>
<dbReference type="InterPro" id="IPR001460">
    <property type="entry name" value="PCN-bd_Tpept"/>
</dbReference>
<feature type="compositionally biased region" description="Polar residues" evidence="16">
    <location>
        <begin position="721"/>
        <end position="749"/>
    </location>
</feature>
<dbReference type="NCBIfam" id="NF038272">
    <property type="entry name" value="strep_PBP1A"/>
    <property type="match status" value="1"/>
</dbReference>
<dbReference type="Pfam" id="PF00912">
    <property type="entry name" value="Transgly"/>
    <property type="match status" value="1"/>
</dbReference>
<protein>
    <submittedName>
        <fullName evidence="20">Multimodular transpeptidase-transglycosylase /Penicillin-binding protein 1A/1B (PBP1)</fullName>
    </submittedName>
</protein>
<keyword evidence="11" id="KW-0573">Peptidoglycan synthesis</keyword>
<feature type="transmembrane region" description="Helical" evidence="17">
    <location>
        <begin position="12"/>
        <end position="34"/>
    </location>
</feature>
<dbReference type="InterPro" id="IPR023346">
    <property type="entry name" value="Lysozyme-like_dom_sf"/>
</dbReference>
<dbReference type="NCBIfam" id="TIGR02074">
    <property type="entry name" value="PBP_1a_fam"/>
    <property type="match status" value="1"/>
</dbReference>
<evidence type="ECO:0000256" key="2">
    <source>
        <dbReference type="ARBA" id="ARBA00007090"/>
    </source>
</evidence>
<dbReference type="SUPFAM" id="SSF53955">
    <property type="entry name" value="Lysozyme-like"/>
    <property type="match status" value="1"/>
</dbReference>
<dbReference type="GO" id="GO:0008360">
    <property type="term" value="P:regulation of cell shape"/>
    <property type="evidence" value="ECO:0007669"/>
    <property type="project" value="UniProtKB-KW"/>
</dbReference>
<evidence type="ECO:0000256" key="1">
    <source>
        <dbReference type="ARBA" id="ARBA00004613"/>
    </source>
</evidence>
<keyword evidence="17" id="KW-0812">Transmembrane</keyword>
<dbReference type="GO" id="GO:0009252">
    <property type="term" value="P:peptidoglycan biosynthetic process"/>
    <property type="evidence" value="ECO:0007669"/>
    <property type="project" value="UniProtKB-KW"/>
</dbReference>
<evidence type="ECO:0000256" key="16">
    <source>
        <dbReference type="SAM" id="MobiDB-lite"/>
    </source>
</evidence>
<dbReference type="InterPro" id="IPR001264">
    <property type="entry name" value="Glyco_trans_51"/>
</dbReference>
<feature type="domain" description="Penicillin-binding protein transpeptidase" evidence="18">
    <location>
        <begin position="330"/>
        <end position="610"/>
    </location>
</feature>
<name>A0A239XDX3_STRAI</name>
<feature type="compositionally biased region" description="Polar residues" evidence="16">
    <location>
        <begin position="685"/>
        <end position="696"/>
    </location>
</feature>
<comment type="similarity">
    <text evidence="2">In the C-terminal section; belongs to the transpeptidase family.</text>
</comment>
<dbReference type="GO" id="GO:0005576">
    <property type="term" value="C:extracellular region"/>
    <property type="evidence" value="ECO:0007669"/>
    <property type="project" value="UniProtKB-SubCell"/>
</dbReference>
<proteinExistence type="inferred from homology"/>
<dbReference type="PANTHER" id="PTHR32282">
    <property type="entry name" value="BINDING PROTEIN TRANSPEPTIDASE, PUTATIVE-RELATED"/>
    <property type="match status" value="1"/>
</dbReference>
<comment type="subcellular location">
    <subcellularLocation>
        <location evidence="1">Secreted</location>
    </subcellularLocation>
</comment>
<dbReference type="GO" id="GO:0009002">
    <property type="term" value="F:serine-type D-Ala-D-Ala carboxypeptidase activity"/>
    <property type="evidence" value="ECO:0007669"/>
    <property type="project" value="UniProtKB-EC"/>
</dbReference>
<evidence type="ECO:0000256" key="11">
    <source>
        <dbReference type="ARBA" id="ARBA00022984"/>
    </source>
</evidence>
<keyword evidence="5" id="KW-0121">Carboxypeptidase</keyword>
<dbReference type="SUPFAM" id="SSF56601">
    <property type="entry name" value="beta-lactamase/transpeptidase-like"/>
    <property type="match status" value="1"/>
</dbReference>
<reference evidence="20 21" key="1">
    <citation type="submission" date="2017-06" db="EMBL/GenBank/DDBJ databases">
        <authorList>
            <consortium name="Pathogen Informatics"/>
        </authorList>
    </citation>
    <scope>NUCLEOTIDE SEQUENCE [LARGE SCALE GENOMIC DNA]</scope>
    <source>
        <strain evidence="20 21">NCTC11291</strain>
    </source>
</reference>
<dbReference type="Pfam" id="PF00905">
    <property type="entry name" value="Transpeptidase"/>
    <property type="match status" value="1"/>
</dbReference>
<keyword evidence="17" id="KW-0472">Membrane</keyword>
<evidence type="ECO:0000313" key="20">
    <source>
        <dbReference type="EMBL" id="SNV44897.1"/>
    </source>
</evidence>
<feature type="compositionally biased region" description="Low complexity" evidence="16">
    <location>
        <begin position="697"/>
        <end position="720"/>
    </location>
</feature>
<sequence length="749" mass="82292">MKHFSKIAKYLLAAIVSLVALGIIIGALLFTFYASTAPKLSEAKLKSTTSSLIYDSDNTLIADLGAEKRENVTPDNIPIDLVNAITSIEDHRFFEHRGIDVYRILGAAWNNLTSSSTQGGSTLDQQLIKLAYFSTNKSDQNLKRKAQEGWLAYQMEKEYTKEEILTFYINKVFMGNGNYGMLTAAKSYFGKDLKDLSVAQVALLAGIPQAPSQYDPYTNPEVAKQRRDLVLSEMYELKKIDKEQYDQAVATPISDGLQELKKESSYEPYLDNYLKEVIAQVKEKTGKDVYTAGLRVYTNVNSDFQKFLWDVYNTDIYVYYPDDKFQVASTVIDVTNGNVVAQLGGRKQENIAMGTNQAVLTDRDWGSTMKPITDYAPAIENGIYQTTAASIQDSYYTWPGTNDQVYNWDRKYNGNMTIQRAIQESRNVPAIKALDAVGLDNSLDFLNGLGINYPEMHYSNAISSNTTSNSQKYGASSEKMAAAYAAFANGGTYYEPMYINRIEFNDGTKEDYSASGKKAMKETTAYMMTDMMKSVLSYGTGANAAISGLYQAGKTGTSSYSDDELAKIEAETGIYNSAVGTMAPDETFVGYTSQYAMAVWTGYKNRSTPLYGSMLDTATNVYKTMMSYITGGYSENWLMPDGLYRSGSYVYLNSYTGNTNLRNYNYNSYGTNGNTFGTSGNATGESNSNNALNTPENGATTNSSSAASTQNNGNTSSQNAEQPNVNQGNSQGNGTNDSAPQPATPGNGN</sequence>
<evidence type="ECO:0000256" key="4">
    <source>
        <dbReference type="ARBA" id="ARBA00022525"/>
    </source>
</evidence>
<dbReference type="GO" id="GO:0030288">
    <property type="term" value="C:outer membrane-bounded periplasmic space"/>
    <property type="evidence" value="ECO:0007669"/>
    <property type="project" value="TreeGrafter"/>
</dbReference>
<feature type="domain" description="Glycosyl transferase family 51" evidence="19">
    <location>
        <begin position="59"/>
        <end position="234"/>
    </location>
</feature>
<keyword evidence="12" id="KW-0511">Multifunctional enzyme</keyword>
<dbReference type="KEGG" id="saco:SAME_01939"/>
<dbReference type="InterPro" id="IPR012338">
    <property type="entry name" value="Beta-lactam/transpept-like"/>
</dbReference>
<dbReference type="AlphaFoldDB" id="A0A239XDX3"/>
<dbReference type="GO" id="GO:0071555">
    <property type="term" value="P:cell wall organization"/>
    <property type="evidence" value="ECO:0007669"/>
    <property type="project" value="UniProtKB-KW"/>
</dbReference>
<evidence type="ECO:0000313" key="21">
    <source>
        <dbReference type="Proteomes" id="UP000215144"/>
    </source>
</evidence>
<evidence type="ECO:0000256" key="9">
    <source>
        <dbReference type="ARBA" id="ARBA00022801"/>
    </source>
</evidence>
<keyword evidence="8" id="KW-0808">Transferase</keyword>
<dbReference type="EMBL" id="LT906454">
    <property type="protein sequence ID" value="SNV44897.1"/>
    <property type="molecule type" value="Genomic_DNA"/>
</dbReference>
<comment type="catalytic activity">
    <reaction evidence="15">
        <text>[GlcNAc-(1-&gt;4)-Mur2Ac(oyl-L-Ala-gamma-D-Glu-L-Lys-D-Ala-D-Ala)](n)-di-trans,octa-cis-undecaprenyl diphosphate + beta-D-GlcNAc-(1-&gt;4)-Mur2Ac(oyl-L-Ala-gamma-D-Glu-L-Lys-D-Ala-D-Ala)-di-trans,octa-cis-undecaprenyl diphosphate = [GlcNAc-(1-&gt;4)-Mur2Ac(oyl-L-Ala-gamma-D-Glu-L-Lys-D-Ala-D-Ala)](n+1)-di-trans,octa-cis-undecaprenyl diphosphate + di-trans,octa-cis-undecaprenyl diphosphate + H(+)</text>
        <dbReference type="Rhea" id="RHEA:23708"/>
        <dbReference type="Rhea" id="RHEA-COMP:9602"/>
        <dbReference type="Rhea" id="RHEA-COMP:9603"/>
        <dbReference type="ChEBI" id="CHEBI:15378"/>
        <dbReference type="ChEBI" id="CHEBI:58405"/>
        <dbReference type="ChEBI" id="CHEBI:60033"/>
        <dbReference type="ChEBI" id="CHEBI:78435"/>
        <dbReference type="EC" id="2.4.99.28"/>
    </reaction>
</comment>
<keyword evidence="7" id="KW-0328">Glycosyltransferase</keyword>
<evidence type="ECO:0000256" key="7">
    <source>
        <dbReference type="ARBA" id="ARBA00022676"/>
    </source>
</evidence>
<dbReference type="Gene3D" id="3.40.710.10">
    <property type="entry name" value="DD-peptidase/beta-lactamase superfamily"/>
    <property type="match status" value="1"/>
</dbReference>
<keyword evidence="4" id="KW-0964">Secreted</keyword>
<dbReference type="GO" id="GO:0008658">
    <property type="term" value="F:penicillin binding"/>
    <property type="evidence" value="ECO:0007669"/>
    <property type="project" value="InterPro"/>
</dbReference>
<evidence type="ECO:0000256" key="5">
    <source>
        <dbReference type="ARBA" id="ARBA00022645"/>
    </source>
</evidence>
<keyword evidence="6" id="KW-0645">Protease</keyword>
<dbReference type="GO" id="GO:0006508">
    <property type="term" value="P:proteolysis"/>
    <property type="evidence" value="ECO:0007669"/>
    <property type="project" value="UniProtKB-KW"/>
</dbReference>
<dbReference type="RefSeq" id="WP_017769201.1">
    <property type="nucleotide sequence ID" value="NZ_LT906454.1"/>
</dbReference>
<evidence type="ECO:0000256" key="14">
    <source>
        <dbReference type="ARBA" id="ARBA00034000"/>
    </source>
</evidence>
<evidence type="ECO:0000256" key="6">
    <source>
        <dbReference type="ARBA" id="ARBA00022670"/>
    </source>
</evidence>
<dbReference type="Gene3D" id="1.10.3810.10">
    <property type="entry name" value="Biosynthetic peptidoglycan transglycosylase-like"/>
    <property type="match status" value="1"/>
</dbReference>
<evidence type="ECO:0000256" key="17">
    <source>
        <dbReference type="SAM" id="Phobius"/>
    </source>
</evidence>
<dbReference type="Proteomes" id="UP000215144">
    <property type="component" value="Chromosome 1"/>
</dbReference>
<evidence type="ECO:0000259" key="18">
    <source>
        <dbReference type="Pfam" id="PF00905"/>
    </source>
</evidence>
<gene>
    <name evidence="20" type="primary">ponA_1</name>
    <name evidence="20" type="ORF">SAMEA4504048_01939</name>
</gene>
<keyword evidence="10" id="KW-0133">Cell shape</keyword>
<evidence type="ECO:0000256" key="10">
    <source>
        <dbReference type="ARBA" id="ARBA00022960"/>
    </source>
</evidence>
<dbReference type="InterPro" id="IPR036950">
    <property type="entry name" value="PBP_transglycosylase"/>
</dbReference>
<evidence type="ECO:0000256" key="3">
    <source>
        <dbReference type="ARBA" id="ARBA00007739"/>
    </source>
</evidence>
<dbReference type="InterPro" id="IPR050396">
    <property type="entry name" value="Glycosyltr_51/Transpeptidase"/>
</dbReference>
<evidence type="ECO:0000256" key="12">
    <source>
        <dbReference type="ARBA" id="ARBA00023268"/>
    </source>
</evidence>
<evidence type="ECO:0000259" key="19">
    <source>
        <dbReference type="Pfam" id="PF00912"/>
    </source>
</evidence>